<dbReference type="InterPro" id="IPR051175">
    <property type="entry name" value="CLK_kinases"/>
</dbReference>
<dbReference type="InterPro" id="IPR008271">
    <property type="entry name" value="Ser/Thr_kinase_AS"/>
</dbReference>
<keyword evidence="9" id="KW-1185">Reference proteome</keyword>
<dbReference type="SMART" id="SM00220">
    <property type="entry name" value="S_TKc"/>
    <property type="match status" value="1"/>
</dbReference>
<evidence type="ECO:0000256" key="1">
    <source>
        <dbReference type="ARBA" id="ARBA00022527"/>
    </source>
</evidence>
<sequence>MCHLDVIGVFHLDLKPENIYFVDDGKFELTPLPSRHLSIVLRDTRIQIGDFGCSKFHPEDGAEPTPKLVQTQNYRSPEVFIGLPYSIKSDVWSFGAVMSEMYTGELLFYGSEDEHSAATQFQMMQDIVGQYMTREMWKEAKRLGSKIPIFSLKIPIFSSKIPIFSLKIPIFSSKIPIFSLKIPIFSLKIPIFSSKIPIFSSTTVQKSRCLFKKGAKYETELELHQLARKDDMDGRDLYEFITDVLILDPEYRPTFAQLKNHEFFQKIFDF</sequence>
<dbReference type="InterPro" id="IPR000719">
    <property type="entry name" value="Prot_kinase_dom"/>
</dbReference>
<feature type="domain" description="Protein kinase" evidence="7">
    <location>
        <begin position="1"/>
        <end position="264"/>
    </location>
</feature>
<organism evidence="9">
    <name type="scientific">Caenorhabditis remanei</name>
    <name type="common">Caenorhabditis vulgaris</name>
    <dbReference type="NCBI Taxonomy" id="31234"/>
    <lineage>
        <taxon>Eukaryota</taxon>
        <taxon>Metazoa</taxon>
        <taxon>Ecdysozoa</taxon>
        <taxon>Nematoda</taxon>
        <taxon>Chromadorea</taxon>
        <taxon>Rhabditida</taxon>
        <taxon>Rhabditina</taxon>
        <taxon>Rhabditomorpha</taxon>
        <taxon>Rhabditoidea</taxon>
        <taxon>Rhabditidae</taxon>
        <taxon>Peloderinae</taxon>
        <taxon>Caenorhabditis</taxon>
    </lineage>
</organism>
<keyword evidence="2" id="KW-0808">Transferase</keyword>
<dbReference type="Pfam" id="PF00069">
    <property type="entry name" value="Pkinase"/>
    <property type="match status" value="1"/>
</dbReference>
<evidence type="ECO:0000256" key="4">
    <source>
        <dbReference type="ARBA" id="ARBA00022777"/>
    </source>
</evidence>
<dbReference type="PANTHER" id="PTHR45646">
    <property type="entry name" value="SERINE/THREONINE-PROTEIN KINASE DOA-RELATED"/>
    <property type="match status" value="1"/>
</dbReference>
<accession>E3NNZ0</accession>
<dbReference type="InterPro" id="IPR011009">
    <property type="entry name" value="Kinase-like_dom_sf"/>
</dbReference>
<evidence type="ECO:0000256" key="5">
    <source>
        <dbReference type="ARBA" id="ARBA00022840"/>
    </source>
</evidence>
<dbReference type="PROSITE" id="PS50011">
    <property type="entry name" value="PROTEIN_KINASE_DOM"/>
    <property type="match status" value="1"/>
</dbReference>
<dbReference type="GO" id="GO:0005634">
    <property type="term" value="C:nucleus"/>
    <property type="evidence" value="ECO:0007669"/>
    <property type="project" value="TreeGrafter"/>
</dbReference>
<keyword evidence="5" id="KW-0067">ATP-binding</keyword>
<dbReference type="eggNOG" id="KOG0671">
    <property type="taxonomic scope" value="Eukaryota"/>
</dbReference>
<dbReference type="PROSITE" id="PS00108">
    <property type="entry name" value="PROTEIN_KINASE_ST"/>
    <property type="match status" value="1"/>
</dbReference>
<dbReference type="EMBL" id="DS269281">
    <property type="protein sequence ID" value="EFP11924.1"/>
    <property type="molecule type" value="Genomic_DNA"/>
</dbReference>
<dbReference type="STRING" id="31234.E3NNZ0"/>
<evidence type="ECO:0000256" key="2">
    <source>
        <dbReference type="ARBA" id="ARBA00022679"/>
    </source>
</evidence>
<evidence type="ECO:0000256" key="3">
    <source>
        <dbReference type="ARBA" id="ARBA00022741"/>
    </source>
</evidence>
<keyword evidence="4" id="KW-0418">Kinase</keyword>
<comment type="similarity">
    <text evidence="6">Belongs to the protein kinase superfamily. CMGC Ser/Thr protein kinase family. Lammer subfamily.</text>
</comment>
<dbReference type="HOGENOM" id="CLU_1031502_0_0_1"/>
<keyword evidence="3" id="KW-0547">Nucleotide-binding</keyword>
<reference evidence="8" key="1">
    <citation type="submission" date="2007-07" db="EMBL/GenBank/DDBJ databases">
        <title>PCAP assembly of the Caenorhabditis remanei genome.</title>
        <authorList>
            <consortium name="The Caenorhabditis remanei Sequencing Consortium"/>
            <person name="Wilson R.K."/>
        </authorList>
    </citation>
    <scope>NUCLEOTIDE SEQUENCE [LARGE SCALE GENOMIC DNA]</scope>
    <source>
        <strain evidence="8">PB4641</strain>
    </source>
</reference>
<keyword evidence="1" id="KW-0723">Serine/threonine-protein kinase</keyword>
<dbReference type="OrthoDB" id="5810704at2759"/>
<gene>
    <name evidence="8" type="ORF">CRE_21047</name>
</gene>
<dbReference type="GO" id="GO:0004674">
    <property type="term" value="F:protein serine/threonine kinase activity"/>
    <property type="evidence" value="ECO:0007669"/>
    <property type="project" value="UniProtKB-KW"/>
</dbReference>
<dbReference type="Gene3D" id="1.10.510.10">
    <property type="entry name" value="Transferase(Phosphotransferase) domain 1"/>
    <property type="match status" value="1"/>
</dbReference>
<proteinExistence type="inferred from homology"/>
<dbReference type="Proteomes" id="UP000008281">
    <property type="component" value="Unassembled WGS sequence"/>
</dbReference>
<evidence type="ECO:0000256" key="6">
    <source>
        <dbReference type="ARBA" id="ARBA00037966"/>
    </source>
</evidence>
<evidence type="ECO:0000313" key="9">
    <source>
        <dbReference type="Proteomes" id="UP000008281"/>
    </source>
</evidence>
<dbReference type="GO" id="GO:0005524">
    <property type="term" value="F:ATP binding"/>
    <property type="evidence" value="ECO:0007669"/>
    <property type="project" value="UniProtKB-KW"/>
</dbReference>
<dbReference type="SUPFAM" id="SSF56112">
    <property type="entry name" value="Protein kinase-like (PK-like)"/>
    <property type="match status" value="1"/>
</dbReference>
<dbReference type="GO" id="GO:0043484">
    <property type="term" value="P:regulation of RNA splicing"/>
    <property type="evidence" value="ECO:0007669"/>
    <property type="project" value="TreeGrafter"/>
</dbReference>
<evidence type="ECO:0000259" key="7">
    <source>
        <dbReference type="PROSITE" id="PS50011"/>
    </source>
</evidence>
<evidence type="ECO:0000313" key="8">
    <source>
        <dbReference type="EMBL" id="EFP11924.1"/>
    </source>
</evidence>
<dbReference type="AlphaFoldDB" id="E3NNZ0"/>
<dbReference type="InParanoid" id="E3NNZ0"/>
<protein>
    <recommendedName>
        <fullName evidence="7">Protein kinase domain-containing protein</fullName>
    </recommendedName>
</protein>
<name>E3NNZ0_CAERE</name>
<dbReference type="PANTHER" id="PTHR45646:SF8">
    <property type="entry name" value="PROTEIN KINASE DOMAIN-CONTAINING PROTEIN"/>
    <property type="match status" value="1"/>
</dbReference>